<dbReference type="SUPFAM" id="SSF48317">
    <property type="entry name" value="Acid phosphatase/Vanadium-dependent haloperoxidase"/>
    <property type="match status" value="1"/>
</dbReference>
<keyword evidence="2" id="KW-1003">Cell membrane</keyword>
<dbReference type="Pfam" id="PF01569">
    <property type="entry name" value="PAP2"/>
    <property type="match status" value="1"/>
</dbReference>
<sequence>MKRRPARARRLICVDQIVFGRIAARTWPFAESTLPRLSRAADHGVLWIGTAAAIAGLGGKSGRRAAGRGLASLALASAVVNTVGKRLVRRPRPLRNAVPAIRQLRRQPFTTSFPSGHAASAAAFAAGVGLQSPRWGALVAPVAASVAFSRVYTGVHYPSDVLAGAAIGVGAAAVVRALGADRRESKPPRAAAPALDAGEGLVVVVNNTSGVPPLLVPAAERLRAALPKAQVIEATEDDDFPGLMEKAVRLAAECGGALGVYGGDGTVNTAAAIASRENVPLAVFPGGTRNHLAMNLGVEEIEDTARAVRNGQATAIDLAYFDGADGERVPFVNTFSIGAYPELVRVRERWSRRLGSWPASVLAALHVLRTADPVPVVLGGQRRLVWLVFVGNCTYRGNGVAPLRRSDLADGVLDVRVVEAGPLARARLMAAAVTGALGRSPVYSEKKLRGLRIEGLGEEAHLAYDGEVSRAPSTVSIAKAYKALVVYRPGV</sequence>
<dbReference type="PANTHER" id="PTHR14969">
    <property type="entry name" value="SPHINGOSINE-1-PHOSPHATE PHOSPHOHYDROLASE"/>
    <property type="match status" value="1"/>
</dbReference>
<dbReference type="InterPro" id="IPR036938">
    <property type="entry name" value="PAP2/HPO_sf"/>
</dbReference>
<dbReference type="InterPro" id="IPR017438">
    <property type="entry name" value="ATP-NAD_kinase_N"/>
</dbReference>
<dbReference type="Pfam" id="PF19279">
    <property type="entry name" value="YegS_C"/>
    <property type="match status" value="1"/>
</dbReference>
<evidence type="ECO:0000256" key="4">
    <source>
        <dbReference type="ARBA" id="ARBA00022801"/>
    </source>
</evidence>
<keyword evidence="4" id="KW-0378">Hydrolase</keyword>
<comment type="subcellular location">
    <subcellularLocation>
        <location evidence="1">Cell membrane</location>
        <topology evidence="1">Multi-pass membrane protein</topology>
    </subcellularLocation>
</comment>
<evidence type="ECO:0000256" key="1">
    <source>
        <dbReference type="ARBA" id="ARBA00004651"/>
    </source>
</evidence>
<dbReference type="SUPFAM" id="SSF111331">
    <property type="entry name" value="NAD kinase/diacylglycerol kinase-like"/>
    <property type="match status" value="1"/>
</dbReference>
<evidence type="ECO:0000256" key="2">
    <source>
        <dbReference type="ARBA" id="ARBA00022475"/>
    </source>
</evidence>
<feature type="domain" description="DAGKc" evidence="7">
    <location>
        <begin position="218"/>
        <end position="325"/>
    </location>
</feature>
<proteinExistence type="predicted"/>
<evidence type="ECO:0000256" key="3">
    <source>
        <dbReference type="ARBA" id="ARBA00022692"/>
    </source>
</evidence>
<keyword evidence="9" id="KW-1185">Reference proteome</keyword>
<evidence type="ECO:0000313" key="8">
    <source>
        <dbReference type="EMBL" id="MDF3289799.1"/>
    </source>
</evidence>
<evidence type="ECO:0000259" key="7">
    <source>
        <dbReference type="PROSITE" id="PS50146"/>
    </source>
</evidence>
<dbReference type="RefSeq" id="WP_276093305.1">
    <property type="nucleotide sequence ID" value="NZ_JARJBC010000005.1"/>
</dbReference>
<evidence type="ECO:0000256" key="5">
    <source>
        <dbReference type="ARBA" id="ARBA00022989"/>
    </source>
</evidence>
<protein>
    <submittedName>
        <fullName evidence="8">Phosphatase PAP2 family protein</fullName>
    </submittedName>
</protein>
<dbReference type="EMBL" id="JARJBC010000005">
    <property type="protein sequence ID" value="MDF3289799.1"/>
    <property type="molecule type" value="Genomic_DNA"/>
</dbReference>
<dbReference type="InterPro" id="IPR045540">
    <property type="entry name" value="YegS/DAGK_C"/>
</dbReference>
<comment type="caution">
    <text evidence="8">The sequence shown here is derived from an EMBL/GenBank/DDBJ whole genome shotgun (WGS) entry which is preliminary data.</text>
</comment>
<dbReference type="Gene3D" id="1.20.144.10">
    <property type="entry name" value="Phosphatidic acid phosphatase type 2/haloperoxidase"/>
    <property type="match status" value="1"/>
</dbReference>
<dbReference type="SMART" id="SM00046">
    <property type="entry name" value="DAGKc"/>
    <property type="match status" value="1"/>
</dbReference>
<dbReference type="InterPro" id="IPR000326">
    <property type="entry name" value="PAP2/HPO"/>
</dbReference>
<organism evidence="8 9">
    <name type="scientific">Streptomyces silvisoli</name>
    <dbReference type="NCBI Taxonomy" id="3034235"/>
    <lineage>
        <taxon>Bacteria</taxon>
        <taxon>Bacillati</taxon>
        <taxon>Actinomycetota</taxon>
        <taxon>Actinomycetes</taxon>
        <taxon>Kitasatosporales</taxon>
        <taxon>Streptomycetaceae</taxon>
        <taxon>Streptomyces</taxon>
    </lineage>
</organism>
<keyword evidence="6" id="KW-0472">Membrane</keyword>
<reference evidence="8 9" key="1">
    <citation type="submission" date="2023-03" db="EMBL/GenBank/DDBJ databases">
        <title>Draft genome sequence of Streptomyces sp. RB6PN23 isolated from peat swamp forest in Thailand.</title>
        <authorList>
            <person name="Klaysubun C."/>
            <person name="Duangmal K."/>
        </authorList>
    </citation>
    <scope>NUCLEOTIDE SEQUENCE [LARGE SCALE GENOMIC DNA]</scope>
    <source>
        <strain evidence="8 9">RB6PN23</strain>
    </source>
</reference>
<keyword evidence="3" id="KW-0812">Transmembrane</keyword>
<evidence type="ECO:0000313" key="9">
    <source>
        <dbReference type="Proteomes" id="UP001216579"/>
    </source>
</evidence>
<dbReference type="InterPro" id="IPR016064">
    <property type="entry name" value="NAD/diacylglycerol_kinase_sf"/>
</dbReference>
<evidence type="ECO:0000256" key="6">
    <source>
        <dbReference type="ARBA" id="ARBA00023136"/>
    </source>
</evidence>
<dbReference type="Proteomes" id="UP001216579">
    <property type="component" value="Unassembled WGS sequence"/>
</dbReference>
<dbReference type="Gene3D" id="3.40.50.10330">
    <property type="entry name" value="Probable inorganic polyphosphate/atp-NAD kinase, domain 1"/>
    <property type="match status" value="1"/>
</dbReference>
<dbReference type="SMART" id="SM00014">
    <property type="entry name" value="acidPPc"/>
    <property type="match status" value="1"/>
</dbReference>
<keyword evidence="5" id="KW-1133">Transmembrane helix</keyword>
<name>A0ABT5ZJ01_9ACTN</name>
<dbReference type="PANTHER" id="PTHR14969:SF62">
    <property type="entry name" value="DECAPRENYLPHOSPHORYL-5-PHOSPHORIBOSE PHOSPHATASE RV3807C-RELATED"/>
    <property type="match status" value="1"/>
</dbReference>
<dbReference type="InterPro" id="IPR001206">
    <property type="entry name" value="Diacylglycerol_kinase_cat_dom"/>
</dbReference>
<dbReference type="Gene3D" id="2.60.200.40">
    <property type="match status" value="1"/>
</dbReference>
<dbReference type="PROSITE" id="PS50146">
    <property type="entry name" value="DAGK"/>
    <property type="match status" value="1"/>
</dbReference>
<dbReference type="Pfam" id="PF00781">
    <property type="entry name" value="DAGK_cat"/>
    <property type="match status" value="1"/>
</dbReference>
<accession>A0ABT5ZJ01</accession>
<gene>
    <name evidence="8" type="ORF">P3G67_11230</name>
</gene>